<dbReference type="OrthoDB" id="29853at2759"/>
<feature type="compositionally biased region" description="Low complexity" evidence="1">
    <location>
        <begin position="658"/>
        <end position="668"/>
    </location>
</feature>
<dbReference type="InParanoid" id="A0A066WQ13"/>
<dbReference type="PROSITE" id="PS50086">
    <property type="entry name" value="TBC_RABGAP"/>
    <property type="match status" value="1"/>
</dbReference>
<gene>
    <name evidence="3" type="ORF">K437DRAFT_162152</name>
</gene>
<feature type="domain" description="Rab-GAP TBC" evidence="2">
    <location>
        <begin position="50"/>
        <end position="523"/>
    </location>
</feature>
<dbReference type="PANTHER" id="PTHR22957:SF27">
    <property type="entry name" value="TBC1 DOMAIN FAMILY MEMBER 13"/>
    <property type="match status" value="1"/>
</dbReference>
<feature type="region of interest" description="Disordered" evidence="1">
    <location>
        <begin position="1084"/>
        <end position="1105"/>
    </location>
</feature>
<proteinExistence type="predicted"/>
<feature type="region of interest" description="Disordered" evidence="1">
    <location>
        <begin position="849"/>
        <end position="954"/>
    </location>
</feature>
<dbReference type="GO" id="GO:0006886">
    <property type="term" value="P:intracellular protein transport"/>
    <property type="evidence" value="ECO:0007669"/>
    <property type="project" value="TreeGrafter"/>
</dbReference>
<feature type="compositionally biased region" description="Polar residues" evidence="1">
    <location>
        <begin position="1038"/>
        <end position="1047"/>
    </location>
</feature>
<feature type="region of interest" description="Disordered" evidence="1">
    <location>
        <begin position="644"/>
        <end position="687"/>
    </location>
</feature>
<feature type="compositionally biased region" description="Polar residues" evidence="1">
    <location>
        <begin position="280"/>
        <end position="290"/>
    </location>
</feature>
<dbReference type="GeneID" id="25261749"/>
<feature type="compositionally biased region" description="Polar residues" evidence="1">
    <location>
        <begin position="644"/>
        <end position="657"/>
    </location>
</feature>
<dbReference type="HOGENOM" id="CLU_260261_0_0_1"/>
<dbReference type="Proteomes" id="UP000027361">
    <property type="component" value="Unassembled WGS sequence"/>
</dbReference>
<dbReference type="InterPro" id="IPR000195">
    <property type="entry name" value="Rab-GAP-TBC_dom"/>
</dbReference>
<feature type="compositionally biased region" description="Low complexity" evidence="1">
    <location>
        <begin position="757"/>
        <end position="766"/>
    </location>
</feature>
<comment type="caution">
    <text evidence="3">The sequence shown here is derived from an EMBL/GenBank/DDBJ whole genome shotgun (WGS) entry which is preliminary data.</text>
</comment>
<feature type="region of interest" description="Disordered" evidence="1">
    <location>
        <begin position="757"/>
        <end position="803"/>
    </location>
</feature>
<keyword evidence="4" id="KW-1185">Reference proteome</keyword>
<feature type="compositionally biased region" description="Low complexity" evidence="1">
    <location>
        <begin position="252"/>
        <end position="264"/>
    </location>
</feature>
<feature type="region of interest" description="Disordered" evidence="1">
    <location>
        <begin position="200"/>
        <end position="229"/>
    </location>
</feature>
<reference evidence="3 4" key="1">
    <citation type="submission" date="2014-05" db="EMBL/GenBank/DDBJ databases">
        <title>Draft genome sequence of a rare smut relative, Tilletiaria anomala UBC 951.</title>
        <authorList>
            <consortium name="DOE Joint Genome Institute"/>
            <person name="Toome M."/>
            <person name="Kuo A."/>
            <person name="Henrissat B."/>
            <person name="Lipzen A."/>
            <person name="Tritt A."/>
            <person name="Yoshinaga Y."/>
            <person name="Zane M."/>
            <person name="Barry K."/>
            <person name="Grigoriev I.V."/>
            <person name="Spatafora J.W."/>
            <person name="Aimea M.C."/>
        </authorList>
    </citation>
    <scope>NUCLEOTIDE SEQUENCE [LARGE SCALE GENOMIC DNA]</scope>
    <source>
        <strain evidence="3 4">UBC 951</strain>
    </source>
</reference>
<feature type="region of interest" description="Disordered" evidence="1">
    <location>
        <begin position="1038"/>
        <end position="1061"/>
    </location>
</feature>
<name>A0A066WQ13_TILAU</name>
<dbReference type="Gene3D" id="1.10.472.80">
    <property type="entry name" value="Ypt/Rab-GAP domain of gyp1p, domain 3"/>
    <property type="match status" value="1"/>
</dbReference>
<dbReference type="SMART" id="SM00164">
    <property type="entry name" value="TBC"/>
    <property type="match status" value="1"/>
</dbReference>
<dbReference type="EMBL" id="JMSN01000007">
    <property type="protein sequence ID" value="KDN52715.1"/>
    <property type="molecule type" value="Genomic_DNA"/>
</dbReference>
<evidence type="ECO:0000259" key="2">
    <source>
        <dbReference type="PROSITE" id="PS50086"/>
    </source>
</evidence>
<dbReference type="SUPFAM" id="SSF47923">
    <property type="entry name" value="Ypt/Rab-GAP domain of gyp1p"/>
    <property type="match status" value="3"/>
</dbReference>
<feature type="region of interest" description="Disordered" evidence="1">
    <location>
        <begin position="717"/>
        <end position="739"/>
    </location>
</feature>
<sequence>MDGKGAGMAAANARRKAFLALLDPTNLMPGQTLADSYTLRQLCLQGSLPESPDWLRSQAWKVLLEYLPIEKRDWPEVLSKRRGEYYQFVQDFLPMALQRPHQQDGDSVSSSALPGSLSERDVLLDQLYKDLSRSRKNGFDFYQATIKPSKTCPLAPAPARSAEDTSPAVERLSCRHDLLVRLEQINHSFALDMQRLRRENKERVKHASKDKGKVDEQETVPDDGRHGGQAKAMEGCLDRLAALEARQCTGLSASGRSSSTSFISAEARHAEDADDIEPVTQGTRNGSNVASMAVESGPPPLPGKDEPELEDVRWHSLLRILYIYALLNPSIGYIQGMNEIAFVFLYAFRSGRDIVSSSGTVHVDHIPAMGSATYSSSGADASSEAEAGAEAAAVEVAAGDIEVLEWTAHAEADAFWCFSALIGEVRDLFDFDGVDHAAAGLRVSNVRARDVAGNIADSGMAGGLKKFSLRLKWLDEELWAVLRATSLDPRLPYYSFRWLACLLSTELTLPSLLRVWDVLLAQQGAPSNNASRVDAPTKVDFLIDICCALLVRIREQLIDAARSYDTDADADGTEGPFARCMWLLQNYPDEDIEPVLEMAHLYRQRRLASALTGDAPPTEEEFAELSNAAVLRERAAKMYQNLRNTTSPQLSTGKSWLQSFSPQSQRQQQDMDDVPFDGSPKPRSASGSIFNRYAEALHSSDAAASLSKMSTNLTAKAMTSWNRSSDRQNQPGNNSPAQQRLQSFSIAGQDLMNRARGAAASIGRSAPNPASEGQRTPPQHPAIARSSRHDLPQFPLPSVADTSLGRQEFAEAGNSQTLRAMFMPPSPAHSDRNGSESPRLLPSIRAALSSHSRHGSLSLRANGQKPLLLTGSARPPREAGQSPSATPDSAIRTSRKVSTGPLASNSNASSPIQLSRRSHAAQGSASTTPGSRQSSDAGSAIDIGESSRVSSVSSVGKVSVVREHGSTMVPAAAFAKTRQVTRADVRATLECLATDEDLRRDGVLEKTGRPHAPEQMPVVHSPASMDAGNGGLQRSRFARTNQSTSDASDAIPMQPTGQRARADQDVWIVETPERPVIDGWRVSASEQPRTAPLAPSPNTSTTVEGHESDAAATGKQFYRASVEVDEPIHATPESTLEGVERYKLCDAPVPSFEASSNDVASTADLGAVDGTRQSSVGKGSGVKLARSRLASRRTNSASSTRSSVARASGGSFVAGQDFSTITETNGAAGATAEDGPVPLSANDGHVREKELPPPSPDLNVREVLSADELMRLLCEDLRIDTQVKSEDVPARLRTPLAEAHSSIGALIAGVADKDDG</sequence>
<dbReference type="InterPro" id="IPR035969">
    <property type="entry name" value="Rab-GAP_TBC_sf"/>
</dbReference>
<dbReference type="GO" id="GO:0005096">
    <property type="term" value="F:GTPase activator activity"/>
    <property type="evidence" value="ECO:0007669"/>
    <property type="project" value="TreeGrafter"/>
</dbReference>
<dbReference type="PANTHER" id="PTHR22957">
    <property type="entry name" value="TBC1 DOMAIN FAMILY MEMBER GTPASE-ACTIVATING PROTEIN"/>
    <property type="match status" value="1"/>
</dbReference>
<evidence type="ECO:0000313" key="3">
    <source>
        <dbReference type="EMBL" id="KDN52715.1"/>
    </source>
</evidence>
<dbReference type="STRING" id="1037660.A0A066WQ13"/>
<evidence type="ECO:0000313" key="4">
    <source>
        <dbReference type="Proteomes" id="UP000027361"/>
    </source>
</evidence>
<dbReference type="RefSeq" id="XP_013245554.1">
    <property type="nucleotide sequence ID" value="XM_013390100.1"/>
</dbReference>
<evidence type="ECO:0000256" key="1">
    <source>
        <dbReference type="SAM" id="MobiDB-lite"/>
    </source>
</evidence>
<dbReference type="Gene3D" id="1.10.8.270">
    <property type="entry name" value="putative rabgap domain of human tbc1 domain family member 14 like domains"/>
    <property type="match status" value="1"/>
</dbReference>
<feature type="region of interest" description="Disordered" evidence="1">
    <location>
        <begin position="820"/>
        <end position="839"/>
    </location>
</feature>
<accession>A0A066WQ13</accession>
<feature type="compositionally biased region" description="Polar residues" evidence="1">
    <location>
        <begin position="901"/>
        <end position="937"/>
    </location>
</feature>
<feature type="region of interest" description="Disordered" evidence="1">
    <location>
        <begin position="252"/>
        <end position="305"/>
    </location>
</feature>
<dbReference type="Pfam" id="PF00566">
    <property type="entry name" value="RabGAP-TBC"/>
    <property type="match status" value="2"/>
</dbReference>
<feature type="region of interest" description="Disordered" evidence="1">
    <location>
        <begin position="1227"/>
        <end position="1257"/>
    </location>
</feature>
<feature type="compositionally biased region" description="Low complexity" evidence="1">
    <location>
        <begin position="849"/>
        <end position="861"/>
    </location>
</feature>
<protein>
    <submittedName>
        <fullName evidence="3">RabGAP/TBC</fullName>
    </submittedName>
</protein>
<feature type="compositionally biased region" description="Basic and acidic residues" evidence="1">
    <location>
        <begin position="200"/>
        <end position="226"/>
    </location>
</feature>
<feature type="region of interest" description="Disordered" evidence="1">
    <location>
        <begin position="1169"/>
        <end position="1209"/>
    </location>
</feature>
<organism evidence="3 4">
    <name type="scientific">Tilletiaria anomala (strain ATCC 24038 / CBS 436.72 / UBC 951)</name>
    <dbReference type="NCBI Taxonomy" id="1037660"/>
    <lineage>
        <taxon>Eukaryota</taxon>
        <taxon>Fungi</taxon>
        <taxon>Dikarya</taxon>
        <taxon>Basidiomycota</taxon>
        <taxon>Ustilaginomycotina</taxon>
        <taxon>Exobasidiomycetes</taxon>
        <taxon>Georgefischeriales</taxon>
        <taxon>Tilletiariaceae</taxon>
        <taxon>Tilletiaria</taxon>
    </lineage>
</organism>
<feature type="compositionally biased region" description="Low complexity" evidence="1">
    <location>
        <begin position="1192"/>
        <end position="1209"/>
    </location>
</feature>